<evidence type="ECO:0000313" key="4">
    <source>
        <dbReference type="Proteomes" id="UP000231553"/>
    </source>
</evidence>
<protein>
    <submittedName>
        <fullName evidence="3">Alpha/beta hydrolase</fullName>
    </submittedName>
</protein>
<dbReference type="InterPro" id="IPR000073">
    <property type="entry name" value="AB_hydrolase_1"/>
</dbReference>
<dbReference type="PRINTS" id="PR00111">
    <property type="entry name" value="ABHYDROLASE"/>
</dbReference>
<dbReference type="AlphaFoldDB" id="A0A2M8J1A9"/>
<dbReference type="Proteomes" id="UP000231553">
    <property type="component" value="Unassembled WGS sequence"/>
</dbReference>
<keyword evidence="3" id="KW-0378">Hydrolase</keyword>
<gene>
    <name evidence="3" type="ORF">CVM52_11650</name>
</gene>
<organism evidence="3 4">
    <name type="scientific">Pseudooceanicola lipolyticus</name>
    <dbReference type="NCBI Taxonomy" id="2029104"/>
    <lineage>
        <taxon>Bacteria</taxon>
        <taxon>Pseudomonadati</taxon>
        <taxon>Pseudomonadota</taxon>
        <taxon>Alphaproteobacteria</taxon>
        <taxon>Rhodobacterales</taxon>
        <taxon>Paracoccaceae</taxon>
        <taxon>Pseudooceanicola</taxon>
    </lineage>
</organism>
<dbReference type="SUPFAM" id="SSF53474">
    <property type="entry name" value="alpha/beta-Hydrolases"/>
    <property type="match status" value="1"/>
</dbReference>
<feature type="domain" description="AB hydrolase-1" evidence="2">
    <location>
        <begin position="19"/>
        <end position="256"/>
    </location>
</feature>
<evidence type="ECO:0000313" key="3">
    <source>
        <dbReference type="EMBL" id="PJE36538.1"/>
    </source>
</evidence>
<evidence type="ECO:0000259" key="2">
    <source>
        <dbReference type="Pfam" id="PF12697"/>
    </source>
</evidence>
<dbReference type="EMBL" id="PGTB01000039">
    <property type="protein sequence ID" value="PJE36538.1"/>
    <property type="molecule type" value="Genomic_DNA"/>
</dbReference>
<proteinExistence type="inferred from homology"/>
<dbReference type="Gene3D" id="3.40.50.1820">
    <property type="entry name" value="alpha/beta hydrolase"/>
    <property type="match status" value="1"/>
</dbReference>
<comment type="similarity">
    <text evidence="1">Belongs to the AB hydrolase superfamily.</text>
</comment>
<keyword evidence="4" id="KW-1185">Reference proteome</keyword>
<name>A0A2M8J1A9_9RHOB</name>
<evidence type="ECO:0000256" key="1">
    <source>
        <dbReference type="ARBA" id="ARBA00008645"/>
    </source>
</evidence>
<dbReference type="OrthoDB" id="8680283at2"/>
<dbReference type="PANTHER" id="PTHR43039">
    <property type="entry name" value="ESTERASE-RELATED"/>
    <property type="match status" value="1"/>
</dbReference>
<dbReference type="RefSeq" id="WP_100162671.1">
    <property type="nucleotide sequence ID" value="NZ_PGTB01000039.1"/>
</dbReference>
<accession>A0A2M8J1A9</accession>
<sequence>MSATSKFHVTEAGSGTTPLIFVHGYGCDQNMWRFVAPSFADSHKTLCYDLTGMGGSDIKAYDLDRYAKLEAHADDLGAILSELDLNDAVIIGHSVGATIACLAALRYGDRIKALGLIAPSPSFINDGDYIGGFDRKDVEQLLDMMEQNFFEWAQYVTPLIAGQDPAGETSGELAQSFCRNDPTISKHFARVTFLADHREDIARVNHPALVLQCSNDALAPTEVGAWMARHMKGGDLREIEATGHCPHMTEPAKTIAEIRGFLGRLD</sequence>
<dbReference type="InterPro" id="IPR029058">
    <property type="entry name" value="AB_hydrolase_fold"/>
</dbReference>
<dbReference type="GO" id="GO:0016787">
    <property type="term" value="F:hydrolase activity"/>
    <property type="evidence" value="ECO:0007669"/>
    <property type="project" value="UniProtKB-KW"/>
</dbReference>
<dbReference type="Pfam" id="PF12697">
    <property type="entry name" value="Abhydrolase_6"/>
    <property type="match status" value="1"/>
</dbReference>
<comment type="caution">
    <text evidence="3">The sequence shown here is derived from an EMBL/GenBank/DDBJ whole genome shotgun (WGS) entry which is preliminary data.</text>
</comment>
<reference evidence="3 4" key="1">
    <citation type="journal article" date="2018" name="Int. J. Syst. Evol. Microbiol.">
        <title>Pseudooceanicola lipolyticus sp. nov., a marine alphaproteobacterium, reclassification of Oceanicola flagellatus as Pseudooceanicola flagellatus comb. nov. and emended description of the genus Pseudooceanicola.</title>
        <authorList>
            <person name="Huang M.-M."/>
            <person name="Guo L.-L."/>
            <person name="Wu Y.-H."/>
            <person name="Lai Q.-L."/>
            <person name="Shao Z.-Z."/>
            <person name="Wang C.-S."/>
            <person name="Wu M."/>
            <person name="Xu X.-W."/>
        </authorList>
    </citation>
    <scope>NUCLEOTIDE SEQUENCE [LARGE SCALE GENOMIC DNA]</scope>
    <source>
        <strain evidence="3 4">157</strain>
    </source>
</reference>